<keyword evidence="3" id="KW-1185">Reference proteome</keyword>
<accession>A0A250WQB0</accession>
<dbReference type="InterPro" id="IPR000719">
    <property type="entry name" value="Prot_kinase_dom"/>
</dbReference>
<dbReference type="GO" id="GO:0005524">
    <property type="term" value="F:ATP binding"/>
    <property type="evidence" value="ECO:0007669"/>
    <property type="project" value="InterPro"/>
</dbReference>
<dbReference type="PANTHER" id="PTHR44329:SF214">
    <property type="entry name" value="PROTEIN KINASE DOMAIN-CONTAINING PROTEIN"/>
    <property type="match status" value="1"/>
</dbReference>
<evidence type="ECO:0000259" key="1">
    <source>
        <dbReference type="PROSITE" id="PS50011"/>
    </source>
</evidence>
<protein>
    <recommendedName>
        <fullName evidence="1">Protein kinase domain-containing protein</fullName>
    </recommendedName>
</protein>
<dbReference type="InterPro" id="IPR051681">
    <property type="entry name" value="Ser/Thr_Kinases-Pseudokinases"/>
</dbReference>
<dbReference type="PANTHER" id="PTHR44329">
    <property type="entry name" value="SERINE/THREONINE-PROTEIN KINASE TNNI3K-RELATED"/>
    <property type="match status" value="1"/>
</dbReference>
<dbReference type="InterPro" id="IPR001245">
    <property type="entry name" value="Ser-Thr/Tyr_kinase_cat_dom"/>
</dbReference>
<name>A0A250WQB0_9CHLO</name>
<evidence type="ECO:0000313" key="3">
    <source>
        <dbReference type="Proteomes" id="UP000232323"/>
    </source>
</evidence>
<feature type="domain" description="Protein kinase" evidence="1">
    <location>
        <begin position="1"/>
        <end position="134"/>
    </location>
</feature>
<organism evidence="2 3">
    <name type="scientific">Chlamydomonas eustigma</name>
    <dbReference type="NCBI Taxonomy" id="1157962"/>
    <lineage>
        <taxon>Eukaryota</taxon>
        <taxon>Viridiplantae</taxon>
        <taxon>Chlorophyta</taxon>
        <taxon>core chlorophytes</taxon>
        <taxon>Chlorophyceae</taxon>
        <taxon>CS clade</taxon>
        <taxon>Chlamydomonadales</taxon>
        <taxon>Chlamydomonadaceae</taxon>
        <taxon>Chlamydomonas</taxon>
    </lineage>
</organism>
<dbReference type="OrthoDB" id="533232at2759"/>
<dbReference type="SUPFAM" id="SSF56112">
    <property type="entry name" value="Protein kinase-like (PK-like)"/>
    <property type="match status" value="1"/>
</dbReference>
<comment type="caution">
    <text evidence="2">The sequence shown here is derived from an EMBL/GenBank/DDBJ whole genome shotgun (WGS) entry which is preliminary data.</text>
</comment>
<dbReference type="AlphaFoldDB" id="A0A250WQB0"/>
<dbReference type="GO" id="GO:0004674">
    <property type="term" value="F:protein serine/threonine kinase activity"/>
    <property type="evidence" value="ECO:0007669"/>
    <property type="project" value="TreeGrafter"/>
</dbReference>
<dbReference type="STRING" id="1157962.A0A250WQB0"/>
<dbReference type="Pfam" id="PF07714">
    <property type="entry name" value="PK_Tyr_Ser-Thr"/>
    <property type="match status" value="1"/>
</dbReference>
<proteinExistence type="predicted"/>
<reference evidence="2 3" key="1">
    <citation type="submission" date="2017-08" db="EMBL/GenBank/DDBJ databases">
        <title>Acidophilic green algal genome provides insights into adaptation to an acidic environment.</title>
        <authorList>
            <person name="Hirooka S."/>
            <person name="Hirose Y."/>
            <person name="Kanesaki Y."/>
            <person name="Higuchi S."/>
            <person name="Fujiwara T."/>
            <person name="Onuma R."/>
            <person name="Era A."/>
            <person name="Ohbayashi R."/>
            <person name="Uzuka A."/>
            <person name="Nozaki H."/>
            <person name="Yoshikawa H."/>
            <person name="Miyagishima S.Y."/>
        </authorList>
    </citation>
    <scope>NUCLEOTIDE SEQUENCE [LARGE SCALE GENOMIC DNA]</scope>
    <source>
        <strain evidence="2 3">NIES-2499</strain>
    </source>
</reference>
<dbReference type="InterPro" id="IPR011009">
    <property type="entry name" value="Kinase-like_dom_sf"/>
</dbReference>
<dbReference type="Proteomes" id="UP000232323">
    <property type="component" value="Unassembled WGS sequence"/>
</dbReference>
<sequence>MDNAFIMQVQLVLEYCDCGSLRDLLQADVFKAVNGSLNYLAILDNAIDVSRDIVHLLRLNIVHADMKARNNVLLVRNPSEDQGVIAKVSDFGLSIKMELLETHVSNVFQGTTSHMAPEVLESGSLSKAADVRVS</sequence>
<dbReference type="PROSITE" id="PS50011">
    <property type="entry name" value="PROTEIN_KINASE_DOM"/>
    <property type="match status" value="1"/>
</dbReference>
<evidence type="ECO:0000313" key="2">
    <source>
        <dbReference type="EMBL" id="GAX73003.1"/>
    </source>
</evidence>
<gene>
    <name evidence="2" type="ORF">CEUSTIGMA_g455.t1</name>
</gene>
<dbReference type="EMBL" id="BEGY01000002">
    <property type="protein sequence ID" value="GAX73003.1"/>
    <property type="molecule type" value="Genomic_DNA"/>
</dbReference>
<dbReference type="Gene3D" id="1.10.510.10">
    <property type="entry name" value="Transferase(Phosphotransferase) domain 1"/>
    <property type="match status" value="1"/>
</dbReference>